<evidence type="ECO:0000313" key="1">
    <source>
        <dbReference type="EMBL" id="KAG2439188.1"/>
    </source>
</evidence>
<protein>
    <submittedName>
        <fullName evidence="1">Uncharacterized protein</fullName>
    </submittedName>
</protein>
<accession>A0A835T9Y4</accession>
<proteinExistence type="predicted"/>
<organism evidence="1 2">
    <name type="scientific">Chlamydomonas incerta</name>
    <dbReference type="NCBI Taxonomy" id="51695"/>
    <lineage>
        <taxon>Eukaryota</taxon>
        <taxon>Viridiplantae</taxon>
        <taxon>Chlorophyta</taxon>
        <taxon>core chlorophytes</taxon>
        <taxon>Chlorophyceae</taxon>
        <taxon>CS clade</taxon>
        <taxon>Chlamydomonadales</taxon>
        <taxon>Chlamydomonadaceae</taxon>
        <taxon>Chlamydomonas</taxon>
    </lineage>
</organism>
<sequence>MCFIMLARYSMRYMRVFWEETRMGHQQFCEVSGAAICTKHSMWCQIHTFNQDSDVVGRDVKGGPMYRFNNSIDPQKWGELTVVNAAGARQAPPATLQVGNNTGNATALAAFNRTLNLMPGHIFHAVKW</sequence>
<dbReference type="EMBL" id="JAEHOC010000008">
    <property type="protein sequence ID" value="KAG2439188.1"/>
    <property type="molecule type" value="Genomic_DNA"/>
</dbReference>
<dbReference type="AlphaFoldDB" id="A0A835T9Y4"/>
<dbReference type="Proteomes" id="UP000650467">
    <property type="component" value="Unassembled WGS sequence"/>
</dbReference>
<evidence type="ECO:0000313" key="2">
    <source>
        <dbReference type="Proteomes" id="UP000650467"/>
    </source>
</evidence>
<name>A0A835T9Y4_CHLIN</name>
<gene>
    <name evidence="1" type="ORF">HXX76_004552</name>
</gene>
<reference evidence="1" key="1">
    <citation type="journal article" date="2020" name="bioRxiv">
        <title>Comparative genomics of Chlamydomonas.</title>
        <authorList>
            <person name="Craig R.J."/>
            <person name="Hasan A.R."/>
            <person name="Ness R.W."/>
            <person name="Keightley P.D."/>
        </authorList>
    </citation>
    <scope>NUCLEOTIDE SEQUENCE</scope>
    <source>
        <strain evidence="1">SAG 7.73</strain>
    </source>
</reference>
<keyword evidence="2" id="KW-1185">Reference proteome</keyword>
<comment type="caution">
    <text evidence="1">The sequence shown here is derived from an EMBL/GenBank/DDBJ whole genome shotgun (WGS) entry which is preliminary data.</text>
</comment>